<reference evidence="4 5" key="1">
    <citation type="submission" date="2016-03" db="EMBL/GenBank/DDBJ databases">
        <title>Trachymyrmex septentrionalis WGS genome.</title>
        <authorList>
            <person name="Nygaard S."/>
            <person name="Hu H."/>
            <person name="Boomsma J."/>
            <person name="Zhang G."/>
        </authorList>
    </citation>
    <scope>NUCLEOTIDE SEQUENCE [LARGE SCALE GENOMIC DNA]</scope>
    <source>
        <strain evidence="4">Tsep2-gDNA-1</strain>
        <tissue evidence="4">Whole body</tissue>
    </source>
</reference>
<proteinExistence type="predicted"/>
<feature type="domain" description="Platelet-derived growth factor (PDGF) family profile" evidence="3">
    <location>
        <begin position="150"/>
        <end position="240"/>
    </location>
</feature>
<dbReference type="InterPro" id="IPR000072">
    <property type="entry name" value="PDGF/VEGF_dom"/>
</dbReference>
<name>A0A195FDD7_9HYME</name>
<dbReference type="STRING" id="34720.A0A195FDD7"/>
<dbReference type="EMBL" id="KQ981673">
    <property type="protein sequence ID" value="KYN38217.1"/>
    <property type="molecule type" value="Genomic_DNA"/>
</dbReference>
<dbReference type="Proteomes" id="UP000078541">
    <property type="component" value="Unassembled WGS sequence"/>
</dbReference>
<feature type="compositionally biased region" description="Basic and acidic residues" evidence="1">
    <location>
        <begin position="57"/>
        <end position="67"/>
    </location>
</feature>
<keyword evidence="2" id="KW-0732">Signal</keyword>
<accession>A0A195FDD7</accession>
<dbReference type="SUPFAM" id="SSF57501">
    <property type="entry name" value="Cystine-knot cytokines"/>
    <property type="match status" value="1"/>
</dbReference>
<dbReference type="GO" id="GO:0008083">
    <property type="term" value="F:growth factor activity"/>
    <property type="evidence" value="ECO:0007669"/>
    <property type="project" value="InterPro"/>
</dbReference>
<evidence type="ECO:0000259" key="3">
    <source>
        <dbReference type="PROSITE" id="PS50278"/>
    </source>
</evidence>
<feature type="signal peptide" evidence="2">
    <location>
        <begin position="1"/>
        <end position="39"/>
    </location>
</feature>
<evidence type="ECO:0000256" key="1">
    <source>
        <dbReference type="SAM" id="MobiDB-lite"/>
    </source>
</evidence>
<feature type="chain" id="PRO_5008271359" description="Platelet-derived growth factor (PDGF) family profile domain-containing protein" evidence="2">
    <location>
        <begin position="40"/>
        <end position="354"/>
    </location>
</feature>
<keyword evidence="5" id="KW-1185">Reference proteome</keyword>
<protein>
    <recommendedName>
        <fullName evidence="3">Platelet-derived growth factor (PDGF) family profile domain-containing protein</fullName>
    </recommendedName>
</protein>
<dbReference type="PROSITE" id="PS50278">
    <property type="entry name" value="PDGF_2"/>
    <property type="match status" value="1"/>
</dbReference>
<organism evidence="4 5">
    <name type="scientific">Trachymyrmex septentrionalis</name>
    <dbReference type="NCBI Taxonomy" id="34720"/>
    <lineage>
        <taxon>Eukaryota</taxon>
        <taxon>Metazoa</taxon>
        <taxon>Ecdysozoa</taxon>
        <taxon>Arthropoda</taxon>
        <taxon>Hexapoda</taxon>
        <taxon>Insecta</taxon>
        <taxon>Pterygota</taxon>
        <taxon>Neoptera</taxon>
        <taxon>Endopterygota</taxon>
        <taxon>Hymenoptera</taxon>
        <taxon>Apocrita</taxon>
        <taxon>Aculeata</taxon>
        <taxon>Formicoidea</taxon>
        <taxon>Formicidae</taxon>
        <taxon>Myrmicinae</taxon>
        <taxon>Trachymyrmex</taxon>
    </lineage>
</organism>
<evidence type="ECO:0000313" key="5">
    <source>
        <dbReference type="Proteomes" id="UP000078541"/>
    </source>
</evidence>
<dbReference type="Gene3D" id="2.10.90.10">
    <property type="entry name" value="Cystine-knot cytokines"/>
    <property type="match status" value="1"/>
</dbReference>
<feature type="region of interest" description="Disordered" evidence="1">
    <location>
        <begin position="327"/>
        <end position="354"/>
    </location>
</feature>
<sequence>MQSRIIGTAFDSQSPPHFVARMLVLAIVCGGLLLERADAQYHDDPDHIAFPGPVGPRSRDRALDNEPARASADDGDTIPLDLAAKLNAIDSLEEFLQLFHSGPHNTERGISFVSRFGGQERSNALIPTPAKCMPELQLVSLKLDNDPSTFVFPLCTRIKRCGGCCISPLLSCQPTATEMRNFEIELKSTNENVYNIMSNQLEKLRCLKVIVTSLVDMDYRGRQIVPVEEHTKCKCDCRIKEEHCNDKQHYEPHNCKCACNNVDEEEKCRKNDTKIWNSTLCVCTCRTIEPCTTGYYFNPNTCRCGPIMLSRPVNRFAPTNYNFTDRRPENRRTVIIPLDPSDPRRKHKEDPEYK</sequence>
<feature type="region of interest" description="Disordered" evidence="1">
    <location>
        <begin position="44"/>
        <end position="76"/>
    </location>
</feature>
<evidence type="ECO:0000313" key="4">
    <source>
        <dbReference type="EMBL" id="KYN38217.1"/>
    </source>
</evidence>
<dbReference type="InterPro" id="IPR029034">
    <property type="entry name" value="Cystine-knot_cytokine"/>
</dbReference>
<gene>
    <name evidence="4" type="ORF">ALC56_07257</name>
</gene>
<dbReference type="AlphaFoldDB" id="A0A195FDD7"/>
<dbReference type="Pfam" id="PF00341">
    <property type="entry name" value="PDGF"/>
    <property type="match status" value="1"/>
</dbReference>
<dbReference type="GO" id="GO:0016020">
    <property type="term" value="C:membrane"/>
    <property type="evidence" value="ECO:0007669"/>
    <property type="project" value="InterPro"/>
</dbReference>
<evidence type="ECO:0000256" key="2">
    <source>
        <dbReference type="SAM" id="SignalP"/>
    </source>
</evidence>